<proteinExistence type="predicted"/>
<keyword evidence="1" id="KW-0812">Transmembrane</keyword>
<feature type="transmembrane region" description="Helical" evidence="1">
    <location>
        <begin position="105"/>
        <end position="127"/>
    </location>
</feature>
<organism evidence="2">
    <name type="scientific">Cacopsylla melanoneura</name>
    <dbReference type="NCBI Taxonomy" id="428564"/>
    <lineage>
        <taxon>Eukaryota</taxon>
        <taxon>Metazoa</taxon>
        <taxon>Ecdysozoa</taxon>
        <taxon>Arthropoda</taxon>
        <taxon>Hexapoda</taxon>
        <taxon>Insecta</taxon>
        <taxon>Pterygota</taxon>
        <taxon>Neoptera</taxon>
        <taxon>Paraneoptera</taxon>
        <taxon>Hemiptera</taxon>
        <taxon>Sternorrhyncha</taxon>
        <taxon>Psylloidea</taxon>
        <taxon>Psyllidae</taxon>
        <taxon>Psyllinae</taxon>
        <taxon>Cacopsylla</taxon>
    </lineage>
</organism>
<sequence>MSLRLQKEQKASSVGTTSYRVTPVPNVLPLLHSAIIRSSVRTDRMRPIVLVVPWLGWPSGVTVSLIVLAVKMSWAVSIVRKTHSVATTGIVARVKQLAFNLTNDVISPMTVIMAKMRLTVLYSLILWMNIRITWSRMVTVSCITITRANGIPYVTLVSRIL</sequence>
<evidence type="ECO:0000313" key="2">
    <source>
        <dbReference type="EMBL" id="CAG6636921.1"/>
    </source>
</evidence>
<reference evidence="2" key="1">
    <citation type="submission" date="2021-05" db="EMBL/GenBank/DDBJ databases">
        <authorList>
            <person name="Alioto T."/>
            <person name="Alioto T."/>
            <person name="Gomez Garrido J."/>
        </authorList>
    </citation>
    <scope>NUCLEOTIDE SEQUENCE</scope>
</reference>
<name>A0A8D8QRK5_9HEMI</name>
<evidence type="ECO:0000256" key="1">
    <source>
        <dbReference type="SAM" id="Phobius"/>
    </source>
</evidence>
<keyword evidence="1" id="KW-0472">Membrane</keyword>
<dbReference type="AlphaFoldDB" id="A0A8D8QRK5"/>
<accession>A0A8D8QRK5</accession>
<keyword evidence="1" id="KW-1133">Transmembrane helix</keyword>
<dbReference type="EMBL" id="HBUF01096379">
    <property type="protein sequence ID" value="CAG6636921.1"/>
    <property type="molecule type" value="Transcribed_RNA"/>
</dbReference>
<feature type="transmembrane region" description="Helical" evidence="1">
    <location>
        <begin position="47"/>
        <end position="70"/>
    </location>
</feature>
<protein>
    <submittedName>
        <fullName evidence="2">Uncharacterized protein</fullName>
    </submittedName>
</protein>